<dbReference type="AlphaFoldDB" id="A0A8H6HCA1"/>
<comment type="caution">
    <text evidence="2">The sequence shown here is derived from an EMBL/GenBank/DDBJ whole genome shotgun (WGS) entry which is preliminary data.</text>
</comment>
<organism evidence="2 3">
    <name type="scientific">Ephemerocybe angulata</name>
    <dbReference type="NCBI Taxonomy" id="980116"/>
    <lineage>
        <taxon>Eukaryota</taxon>
        <taxon>Fungi</taxon>
        <taxon>Dikarya</taxon>
        <taxon>Basidiomycota</taxon>
        <taxon>Agaricomycotina</taxon>
        <taxon>Agaricomycetes</taxon>
        <taxon>Agaricomycetidae</taxon>
        <taxon>Agaricales</taxon>
        <taxon>Agaricineae</taxon>
        <taxon>Psathyrellaceae</taxon>
        <taxon>Ephemerocybe</taxon>
    </lineage>
</organism>
<feature type="region of interest" description="Disordered" evidence="1">
    <location>
        <begin position="208"/>
        <end position="301"/>
    </location>
</feature>
<feature type="compositionally biased region" description="Polar residues" evidence="1">
    <location>
        <begin position="209"/>
        <end position="221"/>
    </location>
</feature>
<evidence type="ECO:0000256" key="1">
    <source>
        <dbReference type="SAM" id="MobiDB-lite"/>
    </source>
</evidence>
<feature type="region of interest" description="Disordered" evidence="1">
    <location>
        <begin position="99"/>
        <end position="120"/>
    </location>
</feature>
<accession>A0A8H6HCA1</accession>
<keyword evidence="3" id="KW-1185">Reference proteome</keyword>
<evidence type="ECO:0000313" key="3">
    <source>
        <dbReference type="Proteomes" id="UP000521943"/>
    </source>
</evidence>
<gene>
    <name evidence="2" type="ORF">DFP72DRAFT_859526</name>
</gene>
<dbReference type="Proteomes" id="UP000521943">
    <property type="component" value="Unassembled WGS sequence"/>
</dbReference>
<feature type="compositionally biased region" description="Basic residues" evidence="1">
    <location>
        <begin position="241"/>
        <end position="251"/>
    </location>
</feature>
<sequence>MSIIGCFDSRVDQGVSIVVITNPPGSGHVNAVYTCCCVAQHNTSKDSQRRWMNGQSSVCAIVPVPLPLFQRSPLELGVLMEADEAMETSEDDIEDIRATSAVPPTPAPTLPSPPMHTSSPLTLSQCFLPPSSPYTSPPPCSVPSPPASPPIDLPRLTRASKRLYIHALESVPALDSIEPTPLDGGECITASEASTATSYPAPVQPLAESRTSLNENIQSVSVPKAKARIRAQAKDPTPATKKSKKLARHLTKTTIVPPKSSKPSCKRPKITRPPPPLAPRPSASRSPPATLPPCSQLPSSRVQADIDVDDPIPTAADLERALYEGITFTPCVDISLSAVPFRFGLEVCGFQFGHGGGSGLGGLGSELELGVASVDALGGDSARAWVDAPAPADDVNGSGMING</sequence>
<name>A0A8H6HCA1_9AGAR</name>
<reference evidence="2 3" key="1">
    <citation type="submission" date="2020-07" db="EMBL/GenBank/DDBJ databases">
        <title>Comparative genomics of pyrophilous fungi reveals a link between fire events and developmental genes.</title>
        <authorList>
            <consortium name="DOE Joint Genome Institute"/>
            <person name="Steindorff A.S."/>
            <person name="Carver A."/>
            <person name="Calhoun S."/>
            <person name="Stillman K."/>
            <person name="Liu H."/>
            <person name="Lipzen A."/>
            <person name="Pangilinan J."/>
            <person name="Labutti K."/>
            <person name="Bruns T.D."/>
            <person name="Grigoriev I.V."/>
        </authorList>
    </citation>
    <scope>NUCLEOTIDE SEQUENCE [LARGE SCALE GENOMIC DNA]</scope>
    <source>
        <strain evidence="2 3">CBS 144469</strain>
    </source>
</reference>
<feature type="compositionally biased region" description="Pro residues" evidence="1">
    <location>
        <begin position="103"/>
        <end position="114"/>
    </location>
</feature>
<proteinExistence type="predicted"/>
<dbReference type="EMBL" id="JACGCI010000158">
    <property type="protein sequence ID" value="KAF6743146.1"/>
    <property type="molecule type" value="Genomic_DNA"/>
</dbReference>
<protein>
    <submittedName>
        <fullName evidence="2">Uncharacterized protein</fullName>
    </submittedName>
</protein>
<evidence type="ECO:0000313" key="2">
    <source>
        <dbReference type="EMBL" id="KAF6743146.1"/>
    </source>
</evidence>